<keyword evidence="3" id="KW-1185">Reference proteome</keyword>
<feature type="transmembrane region" description="Helical" evidence="1">
    <location>
        <begin position="376"/>
        <end position="399"/>
    </location>
</feature>
<evidence type="ECO:0008006" key="4">
    <source>
        <dbReference type="Google" id="ProtNLM"/>
    </source>
</evidence>
<dbReference type="Proteomes" id="UP001642540">
    <property type="component" value="Unassembled WGS sequence"/>
</dbReference>
<feature type="transmembrane region" description="Helical" evidence="1">
    <location>
        <begin position="30"/>
        <end position="54"/>
    </location>
</feature>
<feature type="transmembrane region" description="Helical" evidence="1">
    <location>
        <begin position="167"/>
        <end position="189"/>
    </location>
</feature>
<name>A0ABP1R9B5_9HEXA</name>
<feature type="transmembrane region" description="Helical" evidence="1">
    <location>
        <begin position="195"/>
        <end position="220"/>
    </location>
</feature>
<feature type="transmembrane region" description="Helical" evidence="1">
    <location>
        <begin position="305"/>
        <end position="327"/>
    </location>
</feature>
<feature type="transmembrane region" description="Helical" evidence="1">
    <location>
        <begin position="514"/>
        <end position="536"/>
    </location>
</feature>
<reference evidence="2 3" key="1">
    <citation type="submission" date="2024-08" db="EMBL/GenBank/DDBJ databases">
        <authorList>
            <person name="Cucini C."/>
            <person name="Frati F."/>
        </authorList>
    </citation>
    <scope>NUCLEOTIDE SEQUENCE [LARGE SCALE GENOMIC DNA]</scope>
</reference>
<evidence type="ECO:0000256" key="1">
    <source>
        <dbReference type="SAM" id="Phobius"/>
    </source>
</evidence>
<keyword evidence="1" id="KW-0812">Transmembrane</keyword>
<feature type="transmembrane region" description="Helical" evidence="1">
    <location>
        <begin position="273"/>
        <end position="293"/>
    </location>
</feature>
<organism evidence="2 3">
    <name type="scientific">Orchesella dallaii</name>
    <dbReference type="NCBI Taxonomy" id="48710"/>
    <lineage>
        <taxon>Eukaryota</taxon>
        <taxon>Metazoa</taxon>
        <taxon>Ecdysozoa</taxon>
        <taxon>Arthropoda</taxon>
        <taxon>Hexapoda</taxon>
        <taxon>Collembola</taxon>
        <taxon>Entomobryomorpha</taxon>
        <taxon>Entomobryoidea</taxon>
        <taxon>Orchesellidae</taxon>
        <taxon>Orchesellinae</taxon>
        <taxon>Orchesella</taxon>
    </lineage>
</organism>
<evidence type="ECO:0000313" key="3">
    <source>
        <dbReference type="Proteomes" id="UP001642540"/>
    </source>
</evidence>
<keyword evidence="1" id="KW-0472">Membrane</keyword>
<comment type="caution">
    <text evidence="2">The sequence shown here is derived from an EMBL/GenBank/DDBJ whole genome shotgun (WGS) entry which is preliminary data.</text>
</comment>
<sequence length="637" mass="71321">MVKNSTGDKRITSVSKLFGAILCVEKLETVVYIISFSFLFIPAAAPCLPFVTEFEPLQIVVRETFTFIPMMNAKVAWMASKIFAMFIYTVYALHAGAVVLYILLVFTCIGGCVLRLSTVLKREANTTINQDFVATSRALNKLQTCIDIYRILQIVTSISRQITKDMIGALIVISGVLTASSAYFIIYLYTVVPFIMYLACVANVVLSFATIFILIALGSLPNAHTTLFRQRWKWIRLSKMLRLQLESCGPVGFSLGSFVRITTAKTSIVIADTLLNCIATMVLMAFLTFWRTLQLKSTWETNRDMVQLGTLLILLALVVLGYSWYYYFKQFNEDYAYLITQLCQQLPIVKNSTGDKEITSISKLFGAIMCVEKLEAAVYIFSFSFLCITATAPGLPFVTEFEPLQIAVREFFTSILSIDAKVAFMTSKIFAMFIYIFLAHHGVAVALYLYLSFICIAGCIFRLSSGLKREANATINQDFVLTSRDLKRLQKSIEIYRVLQILTSISRQISKDMFGALIVTGAVIAACSAYFVIYLYSTIPFTMYLACAINVFLSFAIPFILIKLGSLPNAHTTLFKQRWRSIRISKRLRLQLESCGPVGFSIGNFVTIATEKTAIVVADILLNCISTMVLMGDVQHV</sequence>
<evidence type="ECO:0000313" key="2">
    <source>
        <dbReference type="EMBL" id="CAL8121376.1"/>
    </source>
</evidence>
<accession>A0ABP1R9B5</accession>
<feature type="transmembrane region" description="Helical" evidence="1">
    <location>
        <begin position="542"/>
        <end position="562"/>
    </location>
</feature>
<keyword evidence="1" id="KW-1133">Transmembrane helix</keyword>
<protein>
    <recommendedName>
        <fullName evidence="4">Gustatory receptor</fullName>
    </recommendedName>
</protein>
<dbReference type="EMBL" id="CAXLJM020000065">
    <property type="protein sequence ID" value="CAL8121376.1"/>
    <property type="molecule type" value="Genomic_DNA"/>
</dbReference>
<proteinExistence type="predicted"/>
<gene>
    <name evidence="2" type="ORF">ODALV1_LOCUS19355</name>
</gene>